<feature type="domain" description="Metallo-beta-lactamase" evidence="1">
    <location>
        <begin position="37"/>
        <end position="87"/>
    </location>
</feature>
<dbReference type="Gene3D" id="3.60.15.10">
    <property type="entry name" value="Ribonuclease Z/Hydroxyacylglutathione hydrolase-like"/>
    <property type="match status" value="1"/>
</dbReference>
<protein>
    <submittedName>
        <fullName evidence="2">Metallo-beta-lactamase superfamily protein</fullName>
    </submittedName>
</protein>
<dbReference type="AlphaFoldDB" id="A0A1M5IBH8"/>
<dbReference type="InterPro" id="IPR052159">
    <property type="entry name" value="Competence_DNA_uptake"/>
</dbReference>
<dbReference type="Pfam" id="PF00753">
    <property type="entry name" value="Lactamase_B"/>
    <property type="match status" value="1"/>
</dbReference>
<dbReference type="PANTHER" id="PTHR30619">
    <property type="entry name" value="DNA INTERNALIZATION/COMPETENCE PROTEIN COMEC/REC2"/>
    <property type="match status" value="1"/>
</dbReference>
<gene>
    <name evidence="2" type="ORF">SAMN05443633_11279</name>
</gene>
<name>A0A1M5IBH8_9FLAO</name>
<dbReference type="SUPFAM" id="SSF56281">
    <property type="entry name" value="Metallo-hydrolase/oxidoreductase"/>
    <property type="match status" value="1"/>
</dbReference>
<reference evidence="3" key="1">
    <citation type="submission" date="2016-11" db="EMBL/GenBank/DDBJ databases">
        <authorList>
            <person name="Varghese N."/>
            <person name="Submissions S."/>
        </authorList>
    </citation>
    <scope>NUCLEOTIDE SEQUENCE [LARGE SCALE GENOMIC DNA]</scope>
    <source>
        <strain evidence="3">DSM 27619</strain>
    </source>
</reference>
<dbReference type="PANTHER" id="PTHR30619:SF1">
    <property type="entry name" value="RECOMBINATION PROTEIN 2"/>
    <property type="match status" value="1"/>
</dbReference>
<dbReference type="EMBL" id="FQUT01000012">
    <property type="protein sequence ID" value="SHG25656.1"/>
    <property type="molecule type" value="Genomic_DNA"/>
</dbReference>
<dbReference type="InterPro" id="IPR001279">
    <property type="entry name" value="Metallo-B-lactamas"/>
</dbReference>
<evidence type="ECO:0000259" key="1">
    <source>
        <dbReference type="Pfam" id="PF00753"/>
    </source>
</evidence>
<evidence type="ECO:0000313" key="2">
    <source>
        <dbReference type="EMBL" id="SHG25656.1"/>
    </source>
</evidence>
<dbReference type="InterPro" id="IPR036866">
    <property type="entry name" value="RibonucZ/Hydroxyglut_hydro"/>
</dbReference>
<keyword evidence="3" id="KW-1185">Reference proteome</keyword>
<dbReference type="Proteomes" id="UP000184518">
    <property type="component" value="Unassembled WGS sequence"/>
</dbReference>
<sequence length="365" mass="41426">MKHPLNESLRTQVLVLPAKYGDCIIVKTFDSQENPFNIVIDGGTPGTFDEVLRKELKLIPTIGIMILTHIDYDHIGGLIKYVKHAHFDPDQVKRYWFNSKNIKFTYVGDNIHSGHAKSFEELLIDRGNIKDKWAEDIIVGSEVKMPEGITVEIVSPSKEILDELYSKWPDLSEEYNKKLEDLSISAVKPSQILRGSLEDLAKADDTPDKTILDDLFNSSSIAFVLKTFDMSVLFLGDAHPNFIEETLRSKGYSEENKLKVDLVKISHHGSKNNTTNALLDLIECDKFVISTNGGNSTHTHPDRETIARIIHHPERIKSKYSKKRTIYLNYPLASMEQKAGEFVNAADLLLGNWELIDNTRVFENE</sequence>
<evidence type="ECO:0000313" key="3">
    <source>
        <dbReference type="Proteomes" id="UP000184518"/>
    </source>
</evidence>
<dbReference type="STRING" id="1416778.SAMN05443633_11279"/>
<accession>A0A1M5IBH8</accession>
<dbReference type="RefSeq" id="WP_072961538.1">
    <property type="nucleotide sequence ID" value="NZ_FQUT01000012.1"/>
</dbReference>
<organism evidence="2 3">
    <name type="scientific">Chryseobacterium arachidis</name>
    <dbReference type="NCBI Taxonomy" id="1416778"/>
    <lineage>
        <taxon>Bacteria</taxon>
        <taxon>Pseudomonadati</taxon>
        <taxon>Bacteroidota</taxon>
        <taxon>Flavobacteriia</taxon>
        <taxon>Flavobacteriales</taxon>
        <taxon>Weeksellaceae</taxon>
        <taxon>Chryseobacterium group</taxon>
        <taxon>Chryseobacterium</taxon>
    </lineage>
</organism>
<proteinExistence type="predicted"/>